<sequence>MEYAPTFIANNVLRRAFAENNAINPAKLQAILYFIASEYQKETHEPLFDEPFETLQYGSRLRSVLYEFREFQRDNITRFASDGGTEPPMIHESADPALHRAIERVWDAAKARSVEELSHIIQLENSAWHKSFQAENPYVTSANIAADTTYSRELGLV</sequence>
<dbReference type="AlphaFoldDB" id="A0A5C5UKE9"/>
<gene>
    <name evidence="1" type="ORF">FRX94_05515</name>
</gene>
<dbReference type="OrthoDB" id="9799173at2"/>
<evidence type="ECO:0000313" key="2">
    <source>
        <dbReference type="Proteomes" id="UP000320791"/>
    </source>
</evidence>
<reference evidence="1 2" key="1">
    <citation type="submission" date="2019-08" db="EMBL/GenBank/DDBJ databases">
        <authorList>
            <person name="Lei W."/>
        </authorList>
    </citation>
    <scope>NUCLEOTIDE SEQUENCE [LARGE SCALE GENOMIC DNA]</scope>
    <source>
        <strain evidence="1 2">CCUG 58627</strain>
    </source>
</reference>
<dbReference type="EMBL" id="VOHM01000009">
    <property type="protein sequence ID" value="TWT26516.1"/>
    <property type="molecule type" value="Genomic_DNA"/>
</dbReference>
<accession>A0A5C5UKE9</accession>
<keyword evidence="2" id="KW-1185">Reference proteome</keyword>
<name>A0A5C5UKE9_9CORY</name>
<dbReference type="Proteomes" id="UP000320791">
    <property type="component" value="Unassembled WGS sequence"/>
</dbReference>
<evidence type="ECO:0000313" key="1">
    <source>
        <dbReference type="EMBL" id="TWT26516.1"/>
    </source>
</evidence>
<protein>
    <submittedName>
        <fullName evidence="1">DUF4065 domain-containing protein</fullName>
    </submittedName>
</protein>
<proteinExistence type="predicted"/>
<dbReference type="RefSeq" id="WP_146324131.1">
    <property type="nucleotide sequence ID" value="NZ_BAABLR010000074.1"/>
</dbReference>
<comment type="caution">
    <text evidence="1">The sequence shown here is derived from an EMBL/GenBank/DDBJ whole genome shotgun (WGS) entry which is preliminary data.</text>
</comment>
<organism evidence="1 2">
    <name type="scientific">Corynebacterium canis</name>
    <dbReference type="NCBI Taxonomy" id="679663"/>
    <lineage>
        <taxon>Bacteria</taxon>
        <taxon>Bacillati</taxon>
        <taxon>Actinomycetota</taxon>
        <taxon>Actinomycetes</taxon>
        <taxon>Mycobacteriales</taxon>
        <taxon>Corynebacteriaceae</taxon>
        <taxon>Corynebacterium</taxon>
    </lineage>
</organism>